<dbReference type="Proteomes" id="UP000800200">
    <property type="component" value="Unassembled WGS sequence"/>
</dbReference>
<reference evidence="5" key="1">
    <citation type="journal article" date="2020" name="Stud. Mycol.">
        <title>101 Dothideomycetes genomes: a test case for predicting lifestyles and emergence of pathogens.</title>
        <authorList>
            <person name="Haridas S."/>
            <person name="Albert R."/>
            <person name="Binder M."/>
            <person name="Bloem J."/>
            <person name="Labutti K."/>
            <person name="Salamov A."/>
            <person name="Andreopoulos B."/>
            <person name="Baker S."/>
            <person name="Barry K."/>
            <person name="Bills G."/>
            <person name="Bluhm B."/>
            <person name="Cannon C."/>
            <person name="Castanera R."/>
            <person name="Culley D."/>
            <person name="Daum C."/>
            <person name="Ezra D."/>
            <person name="Gonzalez J."/>
            <person name="Henrissat B."/>
            <person name="Kuo A."/>
            <person name="Liang C."/>
            <person name="Lipzen A."/>
            <person name="Lutzoni F."/>
            <person name="Magnuson J."/>
            <person name="Mondo S."/>
            <person name="Nolan M."/>
            <person name="Ohm R."/>
            <person name="Pangilinan J."/>
            <person name="Park H.-J."/>
            <person name="Ramirez L."/>
            <person name="Alfaro M."/>
            <person name="Sun H."/>
            <person name="Tritt A."/>
            <person name="Yoshinaga Y."/>
            <person name="Zwiers L.-H."/>
            <person name="Turgeon B."/>
            <person name="Goodwin S."/>
            <person name="Spatafora J."/>
            <person name="Crous P."/>
            <person name="Grigoriev I."/>
        </authorList>
    </citation>
    <scope>NUCLEOTIDE SEQUENCE</scope>
    <source>
        <strain evidence="5">CBS 207.26</strain>
    </source>
</reference>
<keyword evidence="1 5" id="KW-0808">Transferase</keyword>
<dbReference type="InterPro" id="IPR050426">
    <property type="entry name" value="Glycosyltransferase_28"/>
</dbReference>
<dbReference type="Pfam" id="PF06722">
    <property type="entry name" value="EryCIII-like_C"/>
    <property type="match status" value="1"/>
</dbReference>
<dbReference type="Pfam" id="PF03033">
    <property type="entry name" value="Glyco_transf_28"/>
    <property type="match status" value="1"/>
</dbReference>
<evidence type="ECO:0000259" key="4">
    <source>
        <dbReference type="Pfam" id="PF06722"/>
    </source>
</evidence>
<dbReference type="GO" id="GO:0016906">
    <property type="term" value="F:sterol 3-beta-glucosyltransferase activity"/>
    <property type="evidence" value="ECO:0007669"/>
    <property type="project" value="UniProtKB-ARBA"/>
</dbReference>
<dbReference type="GO" id="GO:0005975">
    <property type="term" value="P:carbohydrate metabolic process"/>
    <property type="evidence" value="ECO:0007669"/>
    <property type="project" value="InterPro"/>
</dbReference>
<dbReference type="InterPro" id="IPR004276">
    <property type="entry name" value="GlycoTrans_28_N"/>
</dbReference>
<dbReference type="FunFam" id="3.40.50.2000:FF:000100">
    <property type="entry name" value="Glycosyltransferase family 1 protein"/>
    <property type="match status" value="1"/>
</dbReference>
<dbReference type="Gene3D" id="3.40.50.2000">
    <property type="entry name" value="Glycogen Phosphorylase B"/>
    <property type="match status" value="2"/>
</dbReference>
<dbReference type="CDD" id="cd03784">
    <property type="entry name" value="GT1_Gtf-like"/>
    <property type="match status" value="1"/>
</dbReference>
<name>A0A6A6DPI2_9PEZI</name>
<dbReference type="OrthoDB" id="5835829at2759"/>
<dbReference type="InterPro" id="IPR002213">
    <property type="entry name" value="UDP_glucos_trans"/>
</dbReference>
<evidence type="ECO:0000256" key="1">
    <source>
        <dbReference type="ARBA" id="ARBA00022679"/>
    </source>
</evidence>
<evidence type="ECO:0000256" key="2">
    <source>
        <dbReference type="SAM" id="MobiDB-lite"/>
    </source>
</evidence>
<dbReference type="FunFam" id="3.40.50.2000:FF:000009">
    <property type="entry name" value="Sterol 3-beta-glucosyltransferase UGT80A2"/>
    <property type="match status" value="1"/>
</dbReference>
<dbReference type="PANTHER" id="PTHR48050">
    <property type="entry name" value="STEROL 3-BETA-GLUCOSYLTRANSFERASE"/>
    <property type="match status" value="1"/>
</dbReference>
<dbReference type="InterPro" id="IPR010610">
    <property type="entry name" value="EryCIII-like_C"/>
</dbReference>
<feature type="domain" description="Erythromycin biosynthesis protein CIII-like C-terminal" evidence="4">
    <location>
        <begin position="399"/>
        <end position="493"/>
    </location>
</feature>
<evidence type="ECO:0000313" key="6">
    <source>
        <dbReference type="Proteomes" id="UP000800200"/>
    </source>
</evidence>
<proteinExistence type="predicted"/>
<dbReference type="EMBL" id="ML994665">
    <property type="protein sequence ID" value="KAF2179556.1"/>
    <property type="molecule type" value="Genomic_DNA"/>
</dbReference>
<dbReference type="AlphaFoldDB" id="A0A6A6DPI2"/>
<feature type="region of interest" description="Disordered" evidence="2">
    <location>
        <begin position="1"/>
        <end position="42"/>
    </location>
</feature>
<keyword evidence="6" id="KW-1185">Reference proteome</keyword>
<evidence type="ECO:0000259" key="3">
    <source>
        <dbReference type="Pfam" id="PF03033"/>
    </source>
</evidence>
<dbReference type="PANTHER" id="PTHR48050:SF27">
    <property type="entry name" value="GLUCOSYLTRANSFERASE, PUTATIVE (AFU_ORTHOLOGUE AFUA_7G04880)-RELATED"/>
    <property type="match status" value="1"/>
</dbReference>
<feature type="domain" description="Glycosyltransferase family 28 N-terminal" evidence="3">
    <location>
        <begin position="90"/>
        <end position="238"/>
    </location>
</feature>
<sequence length="807" mass="88185">MYNDEKQNHHRGREHLPAGDSASSPHEELMSDGTTTRADGRVDINLESRAVKRFSKLFPIPPQSPPRYSDIDHIYNDTQQAKPWSLPLNIVIQIVGSRGDVQPFIAFGNELQKFGHRVRLATHNVFGDFVRTSGLEFFPIGGDPSDLMAYMVKNPGLIPNISTIRRGDIQRKRSMISEMLTGCWNSCIEPDPFTKIPFVADAIVANPPSFAHIHCAQALGVPLHLMFTMPWSSTRAFPHPLANLHNAGTDVELANYLSYGIVEWMTWQGLGDIINKWRKSLGLEAVPQTEAPVLAEALKIPFTYCWSPALVPKPFDWPAHINVCGFFFRQNPPYTAHDALVTFLCQGPIPIYIGFGSIVIGDPAELTKILLEAVRTAGVRAIISRGWSKIGGPSNTNDVFYIDDCPHEWLFQKFAAVVHHGGAGTTACGLLNGLPTIVVPFFGDQPFWGHMVAAAGAGPKPIPFKQLNSQNLHDAISFCLNPKASAAAQGLAERIRTENGVSTAVDAFHRNLPGYQFYCDLIPDRPASWIYTKARARLKISKLAAAILVEHPKIERKHLKPLIKNPIFIENRRWDPVTAGTSSLMGTTVDMVTAAAGIFIDPVKAVKQASQSGDGVVSQAGVALAASAKNVGKVNGKFFKGTMLDLPFAVTEGLRAAPRLYGEDVKDHEPVTGWKSGARTAATSFAEGMIGGVSDILMQPYKGSKEGLLGFGKGLGKGSIGFATKTTSGLMGLVTYPGQGIYRSIYTATHSATQKRIVIALIEEGEYLERNWKTECIKDREVLDRFDVIRHQISKASSSSSLSERVG</sequence>
<evidence type="ECO:0000313" key="5">
    <source>
        <dbReference type="EMBL" id="KAF2179556.1"/>
    </source>
</evidence>
<dbReference type="SUPFAM" id="SSF53756">
    <property type="entry name" value="UDP-Glycosyltransferase/glycogen phosphorylase"/>
    <property type="match status" value="1"/>
</dbReference>
<gene>
    <name evidence="5" type="ORF">K469DRAFT_640962</name>
</gene>
<protein>
    <submittedName>
        <fullName evidence="5">Glycosyltransferase family 1 protein</fullName>
    </submittedName>
</protein>
<organism evidence="5 6">
    <name type="scientific">Zopfia rhizophila CBS 207.26</name>
    <dbReference type="NCBI Taxonomy" id="1314779"/>
    <lineage>
        <taxon>Eukaryota</taxon>
        <taxon>Fungi</taxon>
        <taxon>Dikarya</taxon>
        <taxon>Ascomycota</taxon>
        <taxon>Pezizomycotina</taxon>
        <taxon>Dothideomycetes</taxon>
        <taxon>Dothideomycetes incertae sedis</taxon>
        <taxon>Zopfiaceae</taxon>
        <taxon>Zopfia</taxon>
    </lineage>
</organism>
<accession>A0A6A6DPI2</accession>